<name>A0A3D9H3X8_9PROT</name>
<gene>
    <name evidence="5" type="ORF">DFP90_11638</name>
</gene>
<comment type="similarity">
    <text evidence="2">Belongs to the fabD family.</text>
</comment>
<dbReference type="InterPro" id="IPR016035">
    <property type="entry name" value="Acyl_Trfase/lysoPLipase"/>
</dbReference>
<dbReference type="SMART" id="SM00827">
    <property type="entry name" value="PKS_AT"/>
    <property type="match status" value="1"/>
</dbReference>
<dbReference type="Proteomes" id="UP000256845">
    <property type="component" value="Unassembled WGS sequence"/>
</dbReference>
<dbReference type="Gene3D" id="3.30.70.250">
    <property type="entry name" value="Malonyl-CoA ACP transacylase, ACP-binding"/>
    <property type="match status" value="1"/>
</dbReference>
<keyword evidence="2" id="KW-0012">Acyltransferase</keyword>
<accession>A0A3D9H3X8</accession>
<dbReference type="EMBL" id="QRDW01000016">
    <property type="protein sequence ID" value="RED44197.1"/>
    <property type="molecule type" value="Genomic_DNA"/>
</dbReference>
<protein>
    <recommendedName>
        <fullName evidence="1 2">Malonyl CoA-acyl carrier protein transacylase</fullName>
        <ecNumber evidence="2">2.3.1.39</ecNumber>
    </recommendedName>
</protein>
<evidence type="ECO:0000256" key="1">
    <source>
        <dbReference type="ARBA" id="ARBA00018953"/>
    </source>
</evidence>
<dbReference type="PIRSF" id="PIRSF000446">
    <property type="entry name" value="Mct"/>
    <property type="match status" value="1"/>
</dbReference>
<dbReference type="Gene3D" id="3.40.366.10">
    <property type="entry name" value="Malonyl-Coenzyme A Acyl Carrier Protein, domain 2"/>
    <property type="match status" value="1"/>
</dbReference>
<dbReference type="PANTHER" id="PTHR42681:SF6">
    <property type="entry name" value="BLL0263 PROTEIN"/>
    <property type="match status" value="1"/>
</dbReference>
<organism evidence="5 6">
    <name type="scientific">Aestuariispira insulae</name>
    <dbReference type="NCBI Taxonomy" id="1461337"/>
    <lineage>
        <taxon>Bacteria</taxon>
        <taxon>Pseudomonadati</taxon>
        <taxon>Pseudomonadota</taxon>
        <taxon>Alphaproteobacteria</taxon>
        <taxon>Rhodospirillales</taxon>
        <taxon>Kiloniellaceae</taxon>
        <taxon>Aestuariispira</taxon>
    </lineage>
</organism>
<keyword evidence="2 5" id="KW-0808">Transferase</keyword>
<feature type="domain" description="Malonyl-CoA:ACP transacylase (MAT)" evidence="4">
    <location>
        <begin position="12"/>
        <end position="312"/>
    </location>
</feature>
<dbReference type="InterPro" id="IPR016036">
    <property type="entry name" value="Malonyl_transacylase_ACP-bd"/>
</dbReference>
<evidence type="ECO:0000313" key="6">
    <source>
        <dbReference type="Proteomes" id="UP000256845"/>
    </source>
</evidence>
<feature type="active site" evidence="3">
    <location>
        <position position="206"/>
    </location>
</feature>
<sequence length="328" mass="35236">MSRLKHSPAVMLFPGQGAQSVGMGKSLAAQSPAAANLLDRADEILDFPLKEILQRGPVKLLTRTDILQASICTVSAMAWAVLAPLALKPVAMAGHSLGELSAYYAAGAFDFETFITLAAKRGALMQAAAEASGGTMVALTSRSDEMPTAAEKLLDEAGEADICLANINSGRQVVLSGDETALGVLADPARALGLRVTRLPVSGPWHSKAMSPAAEEFRDVLEQIDVSDIATPVWNSLDCRPVIKAIDIRERLARQIDRPVNWLGLMQAMRRDHENAIWIELAPGKILTGLLLDMDRQAQIFRSETAVQLRRLQQHLEECNSEGGGPPS</sequence>
<dbReference type="AlphaFoldDB" id="A0A3D9H3X8"/>
<evidence type="ECO:0000256" key="2">
    <source>
        <dbReference type="PIRNR" id="PIRNR000446"/>
    </source>
</evidence>
<reference evidence="5 6" key="1">
    <citation type="submission" date="2018-07" db="EMBL/GenBank/DDBJ databases">
        <title>Genomic Encyclopedia of Type Strains, Phase III (KMG-III): the genomes of soil and plant-associated and newly described type strains.</title>
        <authorList>
            <person name="Whitman W."/>
        </authorList>
    </citation>
    <scope>NUCLEOTIDE SEQUENCE [LARGE SCALE GENOMIC DNA]</scope>
    <source>
        <strain evidence="5 6">CECT 8488</strain>
    </source>
</reference>
<dbReference type="OrthoDB" id="9808564at2"/>
<dbReference type="SUPFAM" id="SSF52151">
    <property type="entry name" value="FabD/lysophospholipase-like"/>
    <property type="match status" value="1"/>
</dbReference>
<evidence type="ECO:0000259" key="4">
    <source>
        <dbReference type="SMART" id="SM00827"/>
    </source>
</evidence>
<dbReference type="GO" id="GO:0004314">
    <property type="term" value="F:[acyl-carrier-protein] S-malonyltransferase activity"/>
    <property type="evidence" value="ECO:0007669"/>
    <property type="project" value="UniProtKB-EC"/>
</dbReference>
<evidence type="ECO:0000313" key="5">
    <source>
        <dbReference type="EMBL" id="RED44197.1"/>
    </source>
</evidence>
<evidence type="ECO:0000256" key="3">
    <source>
        <dbReference type="PIRSR" id="PIRSR000446-1"/>
    </source>
</evidence>
<feature type="active site" evidence="3">
    <location>
        <position position="96"/>
    </location>
</feature>
<dbReference type="InterPro" id="IPR001227">
    <property type="entry name" value="Ac_transferase_dom_sf"/>
</dbReference>
<dbReference type="InterPro" id="IPR014043">
    <property type="entry name" value="Acyl_transferase_dom"/>
</dbReference>
<dbReference type="GO" id="GO:0006633">
    <property type="term" value="P:fatty acid biosynthetic process"/>
    <property type="evidence" value="ECO:0007669"/>
    <property type="project" value="TreeGrafter"/>
</dbReference>
<dbReference type="Pfam" id="PF00698">
    <property type="entry name" value="Acyl_transf_1"/>
    <property type="match status" value="1"/>
</dbReference>
<dbReference type="EC" id="2.3.1.39" evidence="2"/>
<comment type="catalytic activity">
    <reaction evidence="2">
        <text>holo-[ACP] + malonyl-CoA = malonyl-[ACP] + CoA</text>
        <dbReference type="Rhea" id="RHEA:41792"/>
        <dbReference type="Rhea" id="RHEA-COMP:9623"/>
        <dbReference type="Rhea" id="RHEA-COMP:9685"/>
        <dbReference type="ChEBI" id="CHEBI:57287"/>
        <dbReference type="ChEBI" id="CHEBI:57384"/>
        <dbReference type="ChEBI" id="CHEBI:64479"/>
        <dbReference type="ChEBI" id="CHEBI:78449"/>
        <dbReference type="EC" id="2.3.1.39"/>
    </reaction>
</comment>
<dbReference type="InterPro" id="IPR024925">
    <property type="entry name" value="Malonyl_CoA-ACP_transAc"/>
</dbReference>
<dbReference type="PANTHER" id="PTHR42681">
    <property type="entry name" value="MALONYL-COA-ACYL CARRIER PROTEIN TRANSACYLASE, MITOCHONDRIAL"/>
    <property type="match status" value="1"/>
</dbReference>
<dbReference type="InterPro" id="IPR050858">
    <property type="entry name" value="Mal-CoA-ACP_Trans/PKS_FabD"/>
</dbReference>
<dbReference type="GO" id="GO:0005829">
    <property type="term" value="C:cytosol"/>
    <property type="evidence" value="ECO:0007669"/>
    <property type="project" value="TreeGrafter"/>
</dbReference>
<comment type="caution">
    <text evidence="5">The sequence shown here is derived from an EMBL/GenBank/DDBJ whole genome shotgun (WGS) entry which is preliminary data.</text>
</comment>
<proteinExistence type="inferred from homology"/>
<dbReference type="RefSeq" id="WP_115939253.1">
    <property type="nucleotide sequence ID" value="NZ_QRDW01000016.1"/>
</dbReference>
<dbReference type="SUPFAM" id="SSF55048">
    <property type="entry name" value="Probable ACP-binding domain of malonyl-CoA ACP transacylase"/>
    <property type="match status" value="1"/>
</dbReference>
<keyword evidence="6" id="KW-1185">Reference proteome</keyword>